<dbReference type="SUPFAM" id="SSF53850">
    <property type="entry name" value="Periplasmic binding protein-like II"/>
    <property type="match status" value="1"/>
</dbReference>
<dbReference type="PIRSF" id="PIRSF002741">
    <property type="entry name" value="MppA"/>
    <property type="match status" value="1"/>
</dbReference>
<dbReference type="CDD" id="cd08506">
    <property type="entry name" value="PBP2_clavulanate_OppA2"/>
    <property type="match status" value="1"/>
</dbReference>
<organism evidence="4 5">
    <name type="scientific">Streptosporangium fragile</name>
    <dbReference type="NCBI Taxonomy" id="46186"/>
    <lineage>
        <taxon>Bacteria</taxon>
        <taxon>Bacillati</taxon>
        <taxon>Actinomycetota</taxon>
        <taxon>Actinomycetes</taxon>
        <taxon>Streptosporangiales</taxon>
        <taxon>Streptosporangiaceae</taxon>
        <taxon>Streptosporangium</taxon>
    </lineage>
</organism>
<feature type="signal peptide" evidence="2">
    <location>
        <begin position="1"/>
        <end position="24"/>
    </location>
</feature>
<dbReference type="InterPro" id="IPR030678">
    <property type="entry name" value="Peptide/Ni-bd"/>
</dbReference>
<dbReference type="Gene3D" id="3.40.190.10">
    <property type="entry name" value="Periplasmic binding protein-like II"/>
    <property type="match status" value="1"/>
</dbReference>
<dbReference type="PANTHER" id="PTHR30290">
    <property type="entry name" value="PERIPLASMIC BINDING COMPONENT OF ABC TRANSPORTER"/>
    <property type="match status" value="1"/>
</dbReference>
<feature type="domain" description="Solute-binding protein family 5" evidence="3">
    <location>
        <begin position="122"/>
        <end position="507"/>
    </location>
</feature>
<evidence type="ECO:0000256" key="1">
    <source>
        <dbReference type="SAM" id="MobiDB-lite"/>
    </source>
</evidence>
<feature type="compositionally biased region" description="Low complexity" evidence="1">
    <location>
        <begin position="29"/>
        <end position="52"/>
    </location>
</feature>
<gene>
    <name evidence="4" type="ORF">GCM10010517_42850</name>
</gene>
<feature type="region of interest" description="Disordered" evidence="1">
    <location>
        <begin position="29"/>
        <end position="66"/>
    </location>
</feature>
<dbReference type="InterPro" id="IPR039424">
    <property type="entry name" value="SBP_5"/>
</dbReference>
<sequence>MKVRKRSAMALLAAGVLALTSACAAGNQGAPATSGSAGASGAPSAAPSYTPPKITLGTADDSKGPAVAPEGVVKGGTVTMIDRDDFSHLDPAQQYVNTETNFSLLIHRGLTGYKRVAKGDYKLVGDLATDAGTPSDGGKTWTFTLKDGVKWQDGTPITSEDVKWTIERTFAPFITQGPTYVQQWLTEVDHKKAYQGPYDGKRLDAIETPDDKTIVFKFKTPHADANYAFAMGGYAIVPKAKDTKEKYDKEPFSSGPYIIKSHVVDKSMELERNPHWDPATDPIRGAYPDKWRLEFGQEHLQITDRLVADSGPDQTAFTFYASVPPERLPQVLSNPALAPRLLKSPSPYGNYYYFNLDRVKDVKLRQAINYAWPSKQIQQVSGGPAAAALPTTILNENTTVGYEAYDLYGKKTKPEGDIEKAKQLLAESSNPTPTIVYAYNQLPTQEKVTLVIKDALEKAGIKVVAKPLDRKTYYDSIGQVKNEFDLYWGGWGADWPSGSTVMPVIFGPIADGAPNYSHLKDPELTKKMDEITAMTDIDAANAAWMALDKEIQEKYAPLVVAENKIANTLHGSKVGGAEIDPQSWVVSPNTIFVKQ</sequence>
<accession>A0ABN3W2R9</accession>
<evidence type="ECO:0000313" key="4">
    <source>
        <dbReference type="EMBL" id="GAA2880302.1"/>
    </source>
</evidence>
<proteinExistence type="predicted"/>
<keyword evidence="5" id="KW-1185">Reference proteome</keyword>
<dbReference type="PANTHER" id="PTHR30290:SF83">
    <property type="entry name" value="ABC TRANSPORTER SUBSTRATE-BINDING PROTEIN"/>
    <property type="match status" value="1"/>
</dbReference>
<dbReference type="Gene3D" id="3.10.105.10">
    <property type="entry name" value="Dipeptide-binding Protein, Domain 3"/>
    <property type="match status" value="1"/>
</dbReference>
<feature type="chain" id="PRO_5045783690" evidence="2">
    <location>
        <begin position="25"/>
        <end position="595"/>
    </location>
</feature>
<evidence type="ECO:0000259" key="3">
    <source>
        <dbReference type="Pfam" id="PF00496"/>
    </source>
</evidence>
<dbReference type="Proteomes" id="UP001500831">
    <property type="component" value="Unassembled WGS sequence"/>
</dbReference>
<keyword evidence="2" id="KW-0732">Signal</keyword>
<dbReference type="EMBL" id="BAAAVI010000030">
    <property type="protein sequence ID" value="GAA2880302.1"/>
    <property type="molecule type" value="Genomic_DNA"/>
</dbReference>
<comment type="caution">
    <text evidence="4">The sequence shown here is derived from an EMBL/GenBank/DDBJ whole genome shotgun (WGS) entry which is preliminary data.</text>
</comment>
<dbReference type="PROSITE" id="PS51257">
    <property type="entry name" value="PROKAR_LIPOPROTEIN"/>
    <property type="match status" value="1"/>
</dbReference>
<evidence type="ECO:0000313" key="5">
    <source>
        <dbReference type="Proteomes" id="UP001500831"/>
    </source>
</evidence>
<dbReference type="RefSeq" id="WP_344974275.1">
    <property type="nucleotide sequence ID" value="NZ_BAAAVI010000030.1"/>
</dbReference>
<name>A0ABN3W2R9_9ACTN</name>
<protein>
    <submittedName>
        <fullName evidence="4">ABC transporter substrate-binding protein</fullName>
    </submittedName>
</protein>
<reference evidence="4 5" key="1">
    <citation type="journal article" date="2019" name="Int. J. Syst. Evol. Microbiol.">
        <title>The Global Catalogue of Microorganisms (GCM) 10K type strain sequencing project: providing services to taxonomists for standard genome sequencing and annotation.</title>
        <authorList>
            <consortium name="The Broad Institute Genomics Platform"/>
            <consortium name="The Broad Institute Genome Sequencing Center for Infectious Disease"/>
            <person name="Wu L."/>
            <person name="Ma J."/>
        </authorList>
    </citation>
    <scope>NUCLEOTIDE SEQUENCE [LARGE SCALE GENOMIC DNA]</scope>
    <source>
        <strain evidence="4 5">JCM 6242</strain>
    </source>
</reference>
<dbReference type="InterPro" id="IPR000914">
    <property type="entry name" value="SBP_5_dom"/>
</dbReference>
<evidence type="ECO:0000256" key="2">
    <source>
        <dbReference type="SAM" id="SignalP"/>
    </source>
</evidence>
<dbReference type="Pfam" id="PF00496">
    <property type="entry name" value="SBP_bac_5"/>
    <property type="match status" value="1"/>
</dbReference>